<dbReference type="Proteomes" id="UP000255165">
    <property type="component" value="Unassembled WGS sequence"/>
</dbReference>
<evidence type="ECO:0000313" key="1">
    <source>
        <dbReference type="EMBL" id="RDK05964.1"/>
    </source>
</evidence>
<proteinExistence type="predicted"/>
<evidence type="ECO:0008006" key="3">
    <source>
        <dbReference type="Google" id="ProtNLM"/>
    </source>
</evidence>
<evidence type="ECO:0000313" key="2">
    <source>
        <dbReference type="Proteomes" id="UP000255165"/>
    </source>
</evidence>
<comment type="caution">
    <text evidence="1">The sequence shown here is derived from an EMBL/GenBank/DDBJ whole genome shotgun (WGS) entry which is preliminary data.</text>
</comment>
<keyword evidence="2" id="KW-1185">Reference proteome</keyword>
<reference evidence="2" key="1">
    <citation type="submission" date="2018-06" db="EMBL/GenBank/DDBJ databases">
        <authorList>
            <person name="Feng T."/>
            <person name="Jeon C.O."/>
        </authorList>
    </citation>
    <scope>NUCLEOTIDE SEQUENCE [LARGE SCALE GENOMIC DNA]</scope>
    <source>
        <strain evidence="2">S23</strain>
    </source>
</reference>
<accession>A0A370NK35</accession>
<dbReference type="AlphaFoldDB" id="A0A370NK35"/>
<dbReference type="EMBL" id="QKWJ01000076">
    <property type="protein sequence ID" value="RDK05964.1"/>
    <property type="molecule type" value="Genomic_DNA"/>
</dbReference>
<protein>
    <recommendedName>
        <fullName evidence="3">SMP-30/Gluconolactonase/LRE-like region domain-containing protein</fullName>
    </recommendedName>
</protein>
<sequence>MSGTMTQCPTSHSERATRLRRSHLPEPAVHEQFDAWNVVPFRRPRGLRFGPNGHLYCVARDAVVAFDYDSGYCFGAVVHHPRLNGQAVEFFGIAQV</sequence>
<name>A0A370NK35_9BURK</name>
<organism evidence="1 2">
    <name type="scientific">Cupriavidus lacunae</name>
    <dbReference type="NCBI Taxonomy" id="2666307"/>
    <lineage>
        <taxon>Bacteria</taxon>
        <taxon>Pseudomonadati</taxon>
        <taxon>Pseudomonadota</taxon>
        <taxon>Betaproteobacteria</taxon>
        <taxon>Burkholderiales</taxon>
        <taxon>Burkholderiaceae</taxon>
        <taxon>Cupriavidus</taxon>
    </lineage>
</organism>
<gene>
    <name evidence="1" type="ORF">DN412_33910</name>
</gene>